<organism evidence="2 3">
    <name type="scientific">Streptomyces atrovirens</name>
    <dbReference type="NCBI Taxonomy" id="285556"/>
    <lineage>
        <taxon>Bacteria</taxon>
        <taxon>Bacillati</taxon>
        <taxon>Actinomycetota</taxon>
        <taxon>Actinomycetes</taxon>
        <taxon>Kitasatosporales</taxon>
        <taxon>Streptomycetaceae</taxon>
        <taxon>Streptomyces</taxon>
    </lineage>
</organism>
<reference evidence="3" key="1">
    <citation type="journal article" date="2019" name="Int. J. Syst. Evol. Microbiol.">
        <title>The Global Catalogue of Microorganisms (GCM) 10K type strain sequencing project: providing services to taxonomists for standard genome sequencing and annotation.</title>
        <authorList>
            <consortium name="The Broad Institute Genomics Platform"/>
            <consortium name="The Broad Institute Genome Sequencing Center for Infectious Disease"/>
            <person name="Wu L."/>
            <person name="Ma J."/>
        </authorList>
    </citation>
    <scope>NUCLEOTIDE SEQUENCE [LARGE SCALE GENOMIC DNA]</scope>
    <source>
        <strain evidence="3">CGMCC 4.7131</strain>
    </source>
</reference>
<protein>
    <submittedName>
        <fullName evidence="2">Uncharacterized protein</fullName>
    </submittedName>
</protein>
<comment type="caution">
    <text evidence="2">The sequence shown here is derived from an EMBL/GenBank/DDBJ whole genome shotgun (WGS) entry which is preliminary data.</text>
</comment>
<feature type="region of interest" description="Disordered" evidence="1">
    <location>
        <begin position="33"/>
        <end position="56"/>
    </location>
</feature>
<evidence type="ECO:0000313" key="2">
    <source>
        <dbReference type="EMBL" id="MFC5239700.1"/>
    </source>
</evidence>
<dbReference type="EMBL" id="JBHSKN010000007">
    <property type="protein sequence ID" value="MFC5239700.1"/>
    <property type="molecule type" value="Genomic_DNA"/>
</dbReference>
<proteinExistence type="predicted"/>
<sequence length="56" mass="6472">MRIPGSHPLVMGLIDRFDLKKRRFHYVDRDGKRVGKPLPEQPKGWARVGGHRVRGP</sequence>
<keyword evidence="3" id="KW-1185">Reference proteome</keyword>
<name>A0ABW0DPK9_9ACTN</name>
<dbReference type="Proteomes" id="UP001596035">
    <property type="component" value="Unassembled WGS sequence"/>
</dbReference>
<dbReference type="RefSeq" id="WP_344566793.1">
    <property type="nucleotide sequence ID" value="NZ_BAAATG010000050.1"/>
</dbReference>
<dbReference type="Gene3D" id="3.30.1490.470">
    <property type="match status" value="1"/>
</dbReference>
<accession>A0ABW0DPK9</accession>
<evidence type="ECO:0000313" key="3">
    <source>
        <dbReference type="Proteomes" id="UP001596035"/>
    </source>
</evidence>
<gene>
    <name evidence="2" type="ORF">ACFPWV_07290</name>
</gene>
<evidence type="ECO:0000256" key="1">
    <source>
        <dbReference type="SAM" id="MobiDB-lite"/>
    </source>
</evidence>